<feature type="region of interest" description="Disordered" evidence="2">
    <location>
        <begin position="825"/>
        <end position="852"/>
    </location>
</feature>
<sequence>MSRSTSTEPVSDFDADEVDKLLDDLQDDDADDDGLLKHSHKSLKSSKNFPPVSGLAKSPAKSSIKSPKSPDLIKSPTSGRDTPKKVTFSGSEDTKPDDGEVQSSNQYSRIEPRSTSPSASVRESKETSPPGVHLSPSSSALKKANGDKQNLNAKNEALPGKNSPSSIMSARAKKSSDIFGGDDHGIFGDLDKKLQPPKSSSVFDAYLSGNKESHASSSAKKSQDLLFDSKFNKNLPNKTDSAYNPSKSPPSVQPRGKIAGLLVDDDDDFFGTGGFLGGGYGVGNSASGKDKSSAQGGTNGGPVSRSGRRGKPETAKNARKSFEIDDSDIVGTSRNRRAQSADNKSDSPKESAASTAVTSGAMGAMAASAGKDVHGEPSETAGGGWLNSLLKKSSSPKKSTPPSLEGSPSQAAAAGKATSFLLSYPDTGSLALAGLTASGEIQAQLQEQLLLQQQQAAQQLQEQQKHIQEQFAKQTVQQISQQRAMMDLLAKQQEVAVRRCQNALLGISNFGLLGLPVEVSGAAAPAIADNINVNNNSKNNSNDDSSTNKKLNINDTEARAKQEAQEVLRKAQVEVEKLSAELEVLRAHHEQELELLTKSYETKLKFSDELHVKKEELLHKQHDQLVQHHQCVLQLLQEQHELQLQEVQKMKDMEVAAVQRNAARCTEANVVSQQLSSNAALLTELSSNVQQQSDAAQQVLQQALQAQQQQVASLEAQLTAGARAAEAEQERLRALVTRLEQRVAAQQAELQENTWRLGREQRQLAQDIANWQKKKLSEEQRLAAAAAGEQQKLDEAAARLRQQQELLQQKATRLKVEESLLASKRRQDAAVPGLDPRPGPLGDRLLGPVGDRLLGGDESRKLAQRREELAAERADVLELKAKLERERMDMILATARLQSEQKALQQEQESLTLQRQQLQSKAAALQQRLHHLQAETEAAHLIKLQAAKERDRTAAAIQRLQELATRGLCSRCGRPLWSFGASASSDIYKVPSIGPPIPSTSLPVTIGPPVSSIDIATSLGGEAASSGVTVFDAASDGFKIKSVDYRPEAVMARLEAARAEDALTLKLNIDPLVQ</sequence>
<proteinExistence type="predicted"/>
<feature type="coiled-coil region" evidence="1">
    <location>
        <begin position="442"/>
        <end position="470"/>
    </location>
</feature>
<feature type="region of interest" description="Disordered" evidence="2">
    <location>
        <begin position="1"/>
        <end position="260"/>
    </location>
</feature>
<feature type="compositionally biased region" description="Polar residues" evidence="2">
    <location>
        <begin position="101"/>
        <end position="121"/>
    </location>
</feature>
<feature type="compositionally biased region" description="Basic and acidic residues" evidence="2">
    <location>
        <begin position="181"/>
        <end position="194"/>
    </location>
</feature>
<dbReference type="RefSeq" id="XP_047738218.1">
    <property type="nucleotide sequence ID" value="XM_047882262.1"/>
</dbReference>
<evidence type="ECO:0000256" key="2">
    <source>
        <dbReference type="SAM" id="MobiDB-lite"/>
    </source>
</evidence>
<feature type="compositionally biased region" description="Low complexity" evidence="2">
    <location>
        <begin position="359"/>
        <end position="370"/>
    </location>
</feature>
<dbReference type="PANTHER" id="PTHR18947:SF28">
    <property type="entry name" value="GIRDIN, ISOFORM A"/>
    <property type="match status" value="1"/>
</dbReference>
<accession>A0A979FNH2</accession>
<name>A0A979FNH2_HYAAZ</name>
<feature type="coiled-coil region" evidence="1">
    <location>
        <begin position="554"/>
        <end position="595"/>
    </location>
</feature>
<dbReference type="AlphaFoldDB" id="A0A979FNH2"/>
<dbReference type="GO" id="GO:0051959">
    <property type="term" value="F:dynein light intermediate chain binding"/>
    <property type="evidence" value="ECO:0007669"/>
    <property type="project" value="TreeGrafter"/>
</dbReference>
<feature type="compositionally biased region" description="Basic and acidic residues" evidence="2">
    <location>
        <begin position="310"/>
        <end position="323"/>
    </location>
</feature>
<dbReference type="PANTHER" id="PTHR18947">
    <property type="entry name" value="HOOK PROTEINS"/>
    <property type="match status" value="1"/>
</dbReference>
<dbReference type="KEGG" id="hazt:108682823"/>
<organism evidence="3 4">
    <name type="scientific">Hyalella azteca</name>
    <name type="common">Amphipod</name>
    <dbReference type="NCBI Taxonomy" id="294128"/>
    <lineage>
        <taxon>Eukaryota</taxon>
        <taxon>Metazoa</taxon>
        <taxon>Ecdysozoa</taxon>
        <taxon>Arthropoda</taxon>
        <taxon>Crustacea</taxon>
        <taxon>Multicrustacea</taxon>
        <taxon>Malacostraca</taxon>
        <taxon>Eumalacostraca</taxon>
        <taxon>Peracarida</taxon>
        <taxon>Amphipoda</taxon>
        <taxon>Senticaudata</taxon>
        <taxon>Talitrida</taxon>
        <taxon>Talitroidea</taxon>
        <taxon>Hyalellidae</taxon>
        <taxon>Hyalella</taxon>
    </lineage>
</organism>
<dbReference type="GO" id="GO:0031122">
    <property type="term" value="P:cytoplasmic microtubule organization"/>
    <property type="evidence" value="ECO:0007669"/>
    <property type="project" value="TreeGrafter"/>
</dbReference>
<dbReference type="GeneID" id="108682823"/>
<dbReference type="GO" id="GO:0005815">
    <property type="term" value="C:microtubule organizing center"/>
    <property type="evidence" value="ECO:0007669"/>
    <property type="project" value="TreeGrafter"/>
</dbReference>
<feature type="compositionally biased region" description="Polar residues" evidence="2">
    <location>
        <begin position="232"/>
        <end position="246"/>
    </location>
</feature>
<reference evidence="4" key="1">
    <citation type="submission" date="2025-08" db="UniProtKB">
        <authorList>
            <consortium name="RefSeq"/>
        </authorList>
    </citation>
    <scope>IDENTIFICATION</scope>
    <source>
        <tissue evidence="4">Whole organism</tissue>
    </source>
</reference>
<feature type="coiled-coil region" evidence="1">
    <location>
        <begin position="689"/>
        <end position="749"/>
    </location>
</feature>
<keyword evidence="3" id="KW-1185">Reference proteome</keyword>
<feature type="coiled-coil region" evidence="1">
    <location>
        <begin position="862"/>
        <end position="935"/>
    </location>
</feature>
<protein>
    <submittedName>
        <fullName evidence="4">Adventurous-gliding motility protein Z</fullName>
    </submittedName>
</protein>
<keyword evidence="1" id="KW-0175">Coiled coil</keyword>
<feature type="compositionally biased region" description="Low complexity" evidence="2">
    <location>
        <begin position="831"/>
        <end position="852"/>
    </location>
</feature>
<gene>
    <name evidence="4" type="primary">LOC108682823</name>
</gene>
<feature type="compositionally biased region" description="Acidic residues" evidence="2">
    <location>
        <begin position="24"/>
        <end position="33"/>
    </location>
</feature>
<feature type="compositionally biased region" description="Low complexity" evidence="2">
    <location>
        <begin position="388"/>
        <end position="404"/>
    </location>
</feature>
<feature type="coiled-coil region" evidence="1">
    <location>
        <begin position="786"/>
        <end position="817"/>
    </location>
</feature>
<dbReference type="OrthoDB" id="10686849at2759"/>
<dbReference type="Proteomes" id="UP000694843">
    <property type="component" value="Unplaced"/>
</dbReference>
<dbReference type="GO" id="GO:0008017">
    <property type="term" value="F:microtubule binding"/>
    <property type="evidence" value="ECO:0007669"/>
    <property type="project" value="TreeGrafter"/>
</dbReference>
<evidence type="ECO:0000256" key="1">
    <source>
        <dbReference type="SAM" id="Coils"/>
    </source>
</evidence>
<feature type="region of interest" description="Disordered" evidence="2">
    <location>
        <begin position="281"/>
        <end position="411"/>
    </location>
</feature>
<dbReference type="GO" id="GO:0030705">
    <property type="term" value="P:cytoskeleton-dependent intracellular transport"/>
    <property type="evidence" value="ECO:0007669"/>
    <property type="project" value="TreeGrafter"/>
</dbReference>
<feature type="compositionally biased region" description="Polar residues" evidence="2">
    <location>
        <begin position="330"/>
        <end position="342"/>
    </location>
</feature>
<evidence type="ECO:0000313" key="4">
    <source>
        <dbReference type="RefSeq" id="XP_047738218.1"/>
    </source>
</evidence>
<evidence type="ECO:0000313" key="3">
    <source>
        <dbReference type="Proteomes" id="UP000694843"/>
    </source>
</evidence>
<feature type="compositionally biased region" description="Low complexity" evidence="2">
    <location>
        <begin position="55"/>
        <end position="76"/>
    </location>
</feature>
<dbReference type="GO" id="GO:0005737">
    <property type="term" value="C:cytoplasm"/>
    <property type="evidence" value="ECO:0007669"/>
    <property type="project" value="TreeGrafter"/>
</dbReference>